<organism evidence="1 2">
    <name type="scientific">Peronosclerospora sorghi</name>
    <dbReference type="NCBI Taxonomy" id="230839"/>
    <lineage>
        <taxon>Eukaryota</taxon>
        <taxon>Sar</taxon>
        <taxon>Stramenopiles</taxon>
        <taxon>Oomycota</taxon>
        <taxon>Peronosporomycetes</taxon>
        <taxon>Peronosporales</taxon>
        <taxon>Peronosporaceae</taxon>
        <taxon>Peronosclerospora</taxon>
    </lineage>
</organism>
<evidence type="ECO:0000313" key="1">
    <source>
        <dbReference type="EMBL" id="KAI9919847.1"/>
    </source>
</evidence>
<dbReference type="Proteomes" id="UP001163321">
    <property type="component" value="Chromosome 10"/>
</dbReference>
<comment type="caution">
    <text evidence="1">The sequence shown here is derived from an EMBL/GenBank/DDBJ whole genome shotgun (WGS) entry which is preliminary data.</text>
</comment>
<sequence length="72" mass="7874">MFHSAAAAVAKGQHVNLDVVPAVRELLGPSLLRRAFGNIFQLLALLFAFPTFGFFVIYELRTVPVPGIFLTS</sequence>
<proteinExistence type="predicted"/>
<gene>
    <name evidence="1" type="ORF">PsorP6_015611</name>
</gene>
<reference evidence="1 2" key="1">
    <citation type="journal article" date="2022" name="bioRxiv">
        <title>The genome of the oomycete Peronosclerospora sorghi, a cosmopolitan pathogen of maize and sorghum, is inflated with dispersed pseudogenes.</title>
        <authorList>
            <person name="Fletcher K."/>
            <person name="Martin F."/>
            <person name="Isakeit T."/>
            <person name="Cavanaugh K."/>
            <person name="Magill C."/>
            <person name="Michelmore R."/>
        </authorList>
    </citation>
    <scope>NUCLEOTIDE SEQUENCE [LARGE SCALE GENOMIC DNA]</scope>
    <source>
        <strain evidence="1">P6</strain>
    </source>
</reference>
<name>A0ACC0WMN6_9STRA</name>
<keyword evidence="2" id="KW-1185">Reference proteome</keyword>
<evidence type="ECO:0000313" key="2">
    <source>
        <dbReference type="Proteomes" id="UP001163321"/>
    </source>
</evidence>
<protein>
    <submittedName>
        <fullName evidence="1">Uncharacterized protein</fullName>
    </submittedName>
</protein>
<dbReference type="EMBL" id="CM047589">
    <property type="protein sequence ID" value="KAI9919847.1"/>
    <property type="molecule type" value="Genomic_DNA"/>
</dbReference>
<accession>A0ACC0WMN6</accession>